<sequence>MNCEELVSLALEQGFANAAVVETKDIPFVPGFRICCEDNTCGKYGANYSCPPDCGSPADMEQKAKSHRYALLLQTMWQMDDAMDSAALKTSKGQHNRMVRRLIDQLSEVSHGIMVGASGCNLCNPCAITAGEPCRFPDKQFSCMSAYCVYVEKLAEDCGMEYDSGPGIVNFFGMYLFDWNDAKEPHA</sequence>
<reference evidence="1" key="2">
    <citation type="journal article" date="2021" name="PeerJ">
        <title>Extensive microbial diversity within the chicken gut microbiome revealed by metagenomics and culture.</title>
        <authorList>
            <person name="Gilroy R."/>
            <person name="Ravi A."/>
            <person name="Getino M."/>
            <person name="Pursley I."/>
            <person name="Horton D.L."/>
            <person name="Alikhan N.F."/>
            <person name="Baker D."/>
            <person name="Gharbi K."/>
            <person name="Hall N."/>
            <person name="Watson M."/>
            <person name="Adriaenssens E.M."/>
            <person name="Foster-Nyarko E."/>
            <person name="Jarju S."/>
            <person name="Secka A."/>
            <person name="Antonio M."/>
            <person name="Oren A."/>
            <person name="Chaudhuri R.R."/>
            <person name="La Ragione R."/>
            <person name="Hildebrand F."/>
            <person name="Pallen M.J."/>
        </authorList>
    </citation>
    <scope>NUCLEOTIDE SEQUENCE</scope>
    <source>
        <strain evidence="1">ChiBcec15-4380</strain>
    </source>
</reference>
<name>A0A9D1DI34_9FIRM</name>
<protein>
    <submittedName>
        <fullName evidence="1">DUF2284 domain-containing protein</fullName>
    </submittedName>
</protein>
<dbReference type="Proteomes" id="UP000824239">
    <property type="component" value="Unassembled WGS sequence"/>
</dbReference>
<comment type="caution">
    <text evidence="1">The sequence shown here is derived from an EMBL/GenBank/DDBJ whole genome shotgun (WGS) entry which is preliminary data.</text>
</comment>
<proteinExistence type="predicted"/>
<dbReference type="AlphaFoldDB" id="A0A9D1DI34"/>
<reference evidence="1" key="1">
    <citation type="submission" date="2020-10" db="EMBL/GenBank/DDBJ databases">
        <authorList>
            <person name="Gilroy R."/>
        </authorList>
    </citation>
    <scope>NUCLEOTIDE SEQUENCE</scope>
    <source>
        <strain evidence="1">ChiBcec15-4380</strain>
    </source>
</reference>
<dbReference type="EMBL" id="DVHE01000056">
    <property type="protein sequence ID" value="HIR51001.1"/>
    <property type="molecule type" value="Genomic_DNA"/>
</dbReference>
<dbReference type="Pfam" id="PF10050">
    <property type="entry name" value="DUF2284"/>
    <property type="match status" value="1"/>
</dbReference>
<gene>
    <name evidence="1" type="ORF">IAA53_06925</name>
</gene>
<evidence type="ECO:0000313" key="2">
    <source>
        <dbReference type="Proteomes" id="UP000824239"/>
    </source>
</evidence>
<organism evidence="1 2">
    <name type="scientific">Candidatus Avoscillospira avicola</name>
    <dbReference type="NCBI Taxonomy" id="2840706"/>
    <lineage>
        <taxon>Bacteria</taxon>
        <taxon>Bacillati</taxon>
        <taxon>Bacillota</taxon>
        <taxon>Clostridia</taxon>
        <taxon>Eubacteriales</taxon>
        <taxon>Oscillospiraceae</taxon>
        <taxon>Oscillospiraceae incertae sedis</taxon>
        <taxon>Candidatus Avoscillospira</taxon>
    </lineage>
</organism>
<accession>A0A9D1DI34</accession>
<evidence type="ECO:0000313" key="1">
    <source>
        <dbReference type="EMBL" id="HIR51001.1"/>
    </source>
</evidence>
<dbReference type="InterPro" id="IPR019271">
    <property type="entry name" value="DUF2284_metal-binding"/>
</dbReference>